<reference evidence="5" key="2">
    <citation type="submission" date="2021-10" db="EMBL/GenBank/DDBJ databases">
        <title>Phylogenomics reveals ancestral predisposition of the termite-cultivated fungus Termitomyces towards a domesticated lifestyle.</title>
        <authorList>
            <person name="Auxier B."/>
            <person name="Grum-Grzhimaylo A."/>
            <person name="Cardenas M.E."/>
            <person name="Lodge J.D."/>
            <person name="Laessoe T."/>
            <person name="Pedersen O."/>
            <person name="Smith M.E."/>
            <person name="Kuyper T.W."/>
            <person name="Franco-Molano E.A."/>
            <person name="Baroni T.J."/>
            <person name="Aanen D.K."/>
        </authorList>
    </citation>
    <scope>NUCLEOTIDE SEQUENCE</scope>
    <source>
        <strain evidence="5">D49</strain>
    </source>
</reference>
<feature type="compositionally biased region" description="Polar residues" evidence="4">
    <location>
        <begin position="662"/>
        <end position="678"/>
    </location>
</feature>
<organism evidence="5 6">
    <name type="scientific">Sphagnurus paluster</name>
    <dbReference type="NCBI Taxonomy" id="117069"/>
    <lineage>
        <taxon>Eukaryota</taxon>
        <taxon>Fungi</taxon>
        <taxon>Dikarya</taxon>
        <taxon>Basidiomycota</taxon>
        <taxon>Agaricomycotina</taxon>
        <taxon>Agaricomycetes</taxon>
        <taxon>Agaricomycetidae</taxon>
        <taxon>Agaricales</taxon>
        <taxon>Tricholomatineae</taxon>
        <taxon>Lyophyllaceae</taxon>
        <taxon>Sphagnurus</taxon>
    </lineage>
</organism>
<feature type="repeat" description="TPR" evidence="3">
    <location>
        <begin position="564"/>
        <end position="597"/>
    </location>
</feature>
<protein>
    <recommendedName>
        <fullName evidence="7">TPR repeat-containing protein</fullName>
    </recommendedName>
</protein>
<dbReference type="InterPro" id="IPR019734">
    <property type="entry name" value="TPR_rpt"/>
</dbReference>
<dbReference type="InterPro" id="IPR044244">
    <property type="entry name" value="TTC27/Emw1"/>
</dbReference>
<dbReference type="EMBL" id="JABCKI010000270">
    <property type="protein sequence ID" value="KAG5651260.1"/>
    <property type="molecule type" value="Genomic_DNA"/>
</dbReference>
<evidence type="ECO:0000313" key="5">
    <source>
        <dbReference type="EMBL" id="KAG5651260.1"/>
    </source>
</evidence>
<gene>
    <name evidence="5" type="ORF">H0H81_009304</name>
</gene>
<dbReference type="Pfam" id="PF07719">
    <property type="entry name" value="TPR_2"/>
    <property type="match status" value="1"/>
</dbReference>
<evidence type="ECO:0000256" key="4">
    <source>
        <dbReference type="SAM" id="MobiDB-lite"/>
    </source>
</evidence>
<dbReference type="SMART" id="SM00028">
    <property type="entry name" value="TPR"/>
    <property type="match status" value="2"/>
</dbReference>
<reference evidence="5" key="1">
    <citation type="submission" date="2021-02" db="EMBL/GenBank/DDBJ databases">
        <authorList>
            <person name="Nieuwenhuis M."/>
            <person name="Van De Peppel L.J.J."/>
        </authorList>
    </citation>
    <scope>NUCLEOTIDE SEQUENCE</scope>
    <source>
        <strain evidence="5">D49</strain>
    </source>
</reference>
<feature type="region of interest" description="Disordered" evidence="4">
    <location>
        <begin position="280"/>
        <end position="308"/>
    </location>
</feature>
<evidence type="ECO:0008006" key="7">
    <source>
        <dbReference type="Google" id="ProtNLM"/>
    </source>
</evidence>
<keyword evidence="2 3" id="KW-0802">TPR repeat</keyword>
<sequence length="922" mass="102669">MSLELSAVEKALLRGKWNLDTEENTTSVFDLARAVVEGRFREVLTSPGARELFYIQSPTFDLPFDQALNLKAPSSDDVELLRLTVAVACLHAFLQVNWTGPDLDIEPLDVISIGPTESPSPLTGDLLNQKAISELAQGGEPAYHLTKVAAFLRFAEILLSLHYDRYPSVLWWRLRVAFIHQQILDEPVPQPPTLLASLDSLSAACASEPDLTGRLILEQGLLEHQSSHDKSAAELFVQAAKATGLDYELTGALGKRTKFQQYDLSQLVLLAESHLVDDDAANTTSTSNNTKAITTTTVSGEPEAQPNVPETLKLNDDTLLEQTAFTSSSPTAGSRLQHINPSSQPPLHPLDQCILLSMCLNVKNTSPSHGLTNEQMTPYVSRVISHPRNWSIHTMALLLRSRLESSRTRTAERATLQLQALIDQMPTADSSLPERLLYVHAIPLPSKWELERELALRFLGLGVVRSALEIFERLEMWEEVVKCWGALERPEKGITIVRDLLAGRKAEADAVISRGKLAGASGERRRVHDTAREAKLWCLLGDLEPEHAVEHYERAWVVSKGTSGRAMRSLGGFHFARASYREAIECLQRAVKINPLLSRSWFILGCACMRTEDWEEARNAFSRCVAIDEEDAESWSNLASMYLRMGTAEKQEEKEDEEGSSKWYSPSASRTQSTATPSNRDKSIPFENKLLAFRALKQGLKSSYENWRMWSNYMVVAMDVGELAESCRALGRVVEETSAKVGAESVDPEVLDRLVNAVTRAPADPEEAAAAAQNGADGTVGTYMNPNDGHGLLKSVRPLFERIILPRVSAPRVFRAWAKLLTWEGRWADALAAHLDGYRCGTAGTLVQGETDVARWREAIMEVEDVVNVLQNFGPRLEDGTKWRLQARSILRTFMGRSKEFEEEPEWARLVELQEELARKDS</sequence>
<accession>A0A9P7GL27</accession>
<evidence type="ECO:0000313" key="6">
    <source>
        <dbReference type="Proteomes" id="UP000717328"/>
    </source>
</evidence>
<feature type="region of interest" description="Disordered" evidence="4">
    <location>
        <begin position="648"/>
        <end position="682"/>
    </location>
</feature>
<dbReference type="InterPro" id="IPR013105">
    <property type="entry name" value="TPR_2"/>
</dbReference>
<evidence type="ECO:0000256" key="2">
    <source>
        <dbReference type="ARBA" id="ARBA00022803"/>
    </source>
</evidence>
<evidence type="ECO:0000256" key="3">
    <source>
        <dbReference type="PROSITE-ProRule" id="PRU00339"/>
    </source>
</evidence>
<dbReference type="AlphaFoldDB" id="A0A9P7GL27"/>
<name>A0A9P7GL27_9AGAR</name>
<feature type="repeat" description="TPR" evidence="3">
    <location>
        <begin position="598"/>
        <end position="631"/>
    </location>
</feature>
<dbReference type="InterPro" id="IPR011990">
    <property type="entry name" value="TPR-like_helical_dom_sf"/>
</dbReference>
<dbReference type="PROSITE" id="PS50005">
    <property type="entry name" value="TPR"/>
    <property type="match status" value="2"/>
</dbReference>
<dbReference type="PANTHER" id="PTHR16193">
    <property type="entry name" value="TETRATRICOPEPTIDE REPEAT PROTEIN 27"/>
    <property type="match status" value="1"/>
</dbReference>
<feature type="compositionally biased region" description="Low complexity" evidence="4">
    <location>
        <begin position="281"/>
        <end position="299"/>
    </location>
</feature>
<dbReference type="Gene3D" id="1.25.40.10">
    <property type="entry name" value="Tetratricopeptide repeat domain"/>
    <property type="match status" value="1"/>
</dbReference>
<comment type="caution">
    <text evidence="5">The sequence shown here is derived from an EMBL/GenBank/DDBJ whole genome shotgun (WGS) entry which is preliminary data.</text>
</comment>
<dbReference type="PANTHER" id="PTHR16193:SF0">
    <property type="entry name" value="TETRATRICOPEPTIDE REPEAT PROTEIN 27"/>
    <property type="match status" value="1"/>
</dbReference>
<dbReference type="OrthoDB" id="1936594at2759"/>
<evidence type="ECO:0000256" key="1">
    <source>
        <dbReference type="ARBA" id="ARBA00022737"/>
    </source>
</evidence>
<keyword evidence="6" id="KW-1185">Reference proteome</keyword>
<dbReference type="Proteomes" id="UP000717328">
    <property type="component" value="Unassembled WGS sequence"/>
</dbReference>
<proteinExistence type="predicted"/>
<keyword evidence="1" id="KW-0677">Repeat</keyword>
<dbReference type="SUPFAM" id="SSF48452">
    <property type="entry name" value="TPR-like"/>
    <property type="match status" value="1"/>
</dbReference>